<evidence type="ECO:0000256" key="1">
    <source>
        <dbReference type="SAM" id="Phobius"/>
    </source>
</evidence>
<feature type="transmembrane region" description="Helical" evidence="1">
    <location>
        <begin position="44"/>
        <end position="66"/>
    </location>
</feature>
<feature type="transmembrane region" description="Helical" evidence="1">
    <location>
        <begin position="18"/>
        <end position="38"/>
    </location>
</feature>
<accession>Q1HBB4</accession>
<gene>
    <name evidence="2" type="primary">nad4L</name>
</gene>
<reference evidence="2" key="1">
    <citation type="submission" date="2006-04" db="EMBL/GenBank/DDBJ databases">
        <authorList>
            <person name="Tang S."/>
            <person name="Hyman B."/>
        </authorList>
    </citation>
    <scope>NUCLEOTIDE SEQUENCE</scope>
</reference>
<dbReference type="EMBL" id="DQ520860">
    <property type="protein sequence ID" value="ABF48178.1"/>
    <property type="molecule type" value="Genomic_DNA"/>
</dbReference>
<keyword evidence="2" id="KW-0496">Mitochondrion</keyword>
<organism evidence="2">
    <name type="scientific">Diximermis spiculatus</name>
    <dbReference type="NCBI Taxonomy" id="3313489"/>
    <lineage>
        <taxon>Eukaryota</taxon>
        <taxon>Metazoa</taxon>
        <taxon>Ecdysozoa</taxon>
        <taxon>Nematoda</taxon>
        <taxon>Enoplea</taxon>
        <taxon>Dorylaimia</taxon>
        <taxon>Mermithida</taxon>
        <taxon>Mermithoidea</taxon>
        <taxon>Mermithidae</taxon>
        <taxon>Diximermis</taxon>
    </lineage>
</organism>
<protein>
    <submittedName>
        <fullName evidence="2">NADH dehydrogenase subunit 4L</fullName>
    </submittedName>
</protein>
<keyword evidence="1" id="KW-1133">Transmembrane helix</keyword>
<keyword evidence="1" id="KW-0812">Transmembrane</keyword>
<proteinExistence type="predicted"/>
<name>Q1HBB4_9BILA</name>
<dbReference type="EMBL" id="DQ520859">
    <property type="protein sequence ID" value="ABF48166.1"/>
    <property type="molecule type" value="Genomic_DNA"/>
</dbReference>
<evidence type="ECO:0000313" key="2">
    <source>
        <dbReference type="EMBL" id="ABF48178.1"/>
    </source>
</evidence>
<dbReference type="AlphaFoldDB" id="Q1HBB4"/>
<sequence length="81" mass="9833">MLLFIMTLMTMMKNYSNLIFYLITMEVMMFLVIIQLILIMSNSFYLIFMFLSIQVSDSVLLMVLFLKNSFFWVNLNMWYLL</sequence>
<keyword evidence="1" id="KW-0472">Membrane</keyword>
<geneLocation type="mitochondrion" evidence="2"/>